<accession>A0A5J4WTF8</accession>
<dbReference type="AlphaFoldDB" id="A0A5J4WTF8"/>
<proteinExistence type="predicted"/>
<protein>
    <submittedName>
        <fullName evidence="1">Uncharacterized protein</fullName>
    </submittedName>
</protein>
<sequence length="137" mass="15869">MFWCGWKRDTKIQRECADFAFHLHAKVASEACCERLIGESRFIIGDDYPTKIPEYYRSLHNINPDIPEGRPPIRRLDPHELLNMNGIYGLTVLKNIYRCQIQPKSVNVFVAGFLSRLRYPQAIPFTSALLNNFIQIG</sequence>
<dbReference type="EMBL" id="SNRW01001087">
    <property type="protein sequence ID" value="KAA6397862.1"/>
    <property type="molecule type" value="Genomic_DNA"/>
</dbReference>
<name>A0A5J4WTF8_9EUKA</name>
<comment type="caution">
    <text evidence="1">The sequence shown here is derived from an EMBL/GenBank/DDBJ whole genome shotgun (WGS) entry which is preliminary data.</text>
</comment>
<evidence type="ECO:0000313" key="2">
    <source>
        <dbReference type="Proteomes" id="UP000324800"/>
    </source>
</evidence>
<evidence type="ECO:0000313" key="1">
    <source>
        <dbReference type="EMBL" id="KAA6397862.1"/>
    </source>
</evidence>
<dbReference type="Proteomes" id="UP000324800">
    <property type="component" value="Unassembled WGS sequence"/>
</dbReference>
<organism evidence="1 2">
    <name type="scientific">Streblomastix strix</name>
    <dbReference type="NCBI Taxonomy" id="222440"/>
    <lineage>
        <taxon>Eukaryota</taxon>
        <taxon>Metamonada</taxon>
        <taxon>Preaxostyla</taxon>
        <taxon>Oxymonadida</taxon>
        <taxon>Streblomastigidae</taxon>
        <taxon>Streblomastix</taxon>
    </lineage>
</organism>
<reference evidence="1 2" key="1">
    <citation type="submission" date="2019-03" db="EMBL/GenBank/DDBJ databases">
        <title>Single cell metagenomics reveals metabolic interactions within the superorganism composed of flagellate Streblomastix strix and complex community of Bacteroidetes bacteria on its surface.</title>
        <authorList>
            <person name="Treitli S.C."/>
            <person name="Kolisko M."/>
            <person name="Husnik F."/>
            <person name="Keeling P."/>
            <person name="Hampl V."/>
        </authorList>
    </citation>
    <scope>NUCLEOTIDE SEQUENCE [LARGE SCALE GENOMIC DNA]</scope>
    <source>
        <strain evidence="1">ST1C</strain>
    </source>
</reference>
<gene>
    <name evidence="1" type="ORF">EZS28_006609</name>
</gene>